<dbReference type="GO" id="GO:0009307">
    <property type="term" value="P:DNA restriction-modification system"/>
    <property type="evidence" value="ECO:0007669"/>
    <property type="project" value="UniProtKB-KW"/>
</dbReference>
<proteinExistence type="inferred from homology"/>
<feature type="domain" description="Type II methyltransferase M.TaqI-like" evidence="9">
    <location>
        <begin position="373"/>
        <end position="610"/>
    </location>
</feature>
<dbReference type="InterPro" id="IPR029063">
    <property type="entry name" value="SAM-dependent_MTases_sf"/>
</dbReference>
<dbReference type="REBASE" id="444983">
    <property type="entry name" value="Dva114ORF160P"/>
</dbReference>
<keyword evidence="3 10" id="KW-0489">Methyltransferase</keyword>
<dbReference type="Pfam" id="PF07669">
    <property type="entry name" value="Eco57I"/>
    <property type="match status" value="1"/>
</dbReference>
<evidence type="ECO:0000259" key="9">
    <source>
        <dbReference type="Pfam" id="PF07669"/>
    </source>
</evidence>
<evidence type="ECO:0000256" key="2">
    <source>
        <dbReference type="ARBA" id="ARBA00011900"/>
    </source>
</evidence>
<dbReference type="Pfam" id="PF02384">
    <property type="entry name" value="N6_Mtase"/>
    <property type="match status" value="1"/>
</dbReference>
<dbReference type="GO" id="GO:0032259">
    <property type="term" value="P:methylation"/>
    <property type="evidence" value="ECO:0007669"/>
    <property type="project" value="UniProtKB-KW"/>
</dbReference>
<evidence type="ECO:0000313" key="10">
    <source>
        <dbReference type="EMBL" id="QNT68071.1"/>
    </source>
</evidence>
<dbReference type="InterPro" id="IPR002052">
    <property type="entry name" value="DNA_methylase_N6_adenine_CS"/>
</dbReference>
<dbReference type="PANTHER" id="PTHR33841">
    <property type="entry name" value="DNA METHYLTRANSFERASE YEEA-RELATED"/>
    <property type="match status" value="1"/>
</dbReference>
<dbReference type="GO" id="GO:0009007">
    <property type="term" value="F:site-specific DNA-methyltransferase (adenine-specific) activity"/>
    <property type="evidence" value="ECO:0007669"/>
    <property type="project" value="UniProtKB-EC"/>
</dbReference>
<dbReference type="RefSeq" id="WP_190261514.1">
    <property type="nucleotide sequence ID" value="NZ_CP053923.1"/>
</dbReference>
<evidence type="ECO:0000256" key="3">
    <source>
        <dbReference type="ARBA" id="ARBA00022603"/>
    </source>
</evidence>
<dbReference type="InterPro" id="IPR003356">
    <property type="entry name" value="DNA_methylase_A-5"/>
</dbReference>
<protein>
    <recommendedName>
        <fullName evidence="2">site-specific DNA-methyltransferase (adenine-specific)</fullName>
        <ecNumber evidence="2">2.1.1.72</ecNumber>
    </recommendedName>
</protein>
<comment type="catalytic activity">
    <reaction evidence="7">
        <text>a 2'-deoxyadenosine in DNA + S-adenosyl-L-methionine = an N(6)-methyl-2'-deoxyadenosine in DNA + S-adenosyl-L-homocysteine + H(+)</text>
        <dbReference type="Rhea" id="RHEA:15197"/>
        <dbReference type="Rhea" id="RHEA-COMP:12418"/>
        <dbReference type="Rhea" id="RHEA-COMP:12419"/>
        <dbReference type="ChEBI" id="CHEBI:15378"/>
        <dbReference type="ChEBI" id="CHEBI:57856"/>
        <dbReference type="ChEBI" id="CHEBI:59789"/>
        <dbReference type="ChEBI" id="CHEBI:90615"/>
        <dbReference type="ChEBI" id="CHEBI:90616"/>
        <dbReference type="EC" id="2.1.1.72"/>
    </reaction>
</comment>
<gene>
    <name evidence="10" type="ORF">HQ394_00160</name>
</gene>
<accession>A0A7H1MX85</accession>
<dbReference type="InterPro" id="IPR050953">
    <property type="entry name" value="N4_N6_ade-DNA_methylase"/>
</dbReference>
<evidence type="ECO:0000256" key="5">
    <source>
        <dbReference type="ARBA" id="ARBA00022691"/>
    </source>
</evidence>
<evidence type="ECO:0000256" key="7">
    <source>
        <dbReference type="ARBA" id="ARBA00047942"/>
    </source>
</evidence>
<dbReference type="GO" id="GO:0003677">
    <property type="term" value="F:DNA binding"/>
    <property type="evidence" value="ECO:0007669"/>
    <property type="project" value="InterPro"/>
</dbReference>
<feature type="domain" description="DNA methylase adenine-specific" evidence="8">
    <location>
        <begin position="287"/>
        <end position="353"/>
    </location>
</feature>
<keyword evidence="6" id="KW-0680">Restriction system</keyword>
<evidence type="ECO:0000256" key="6">
    <source>
        <dbReference type="ARBA" id="ARBA00022747"/>
    </source>
</evidence>
<reference evidence="10 11" key="1">
    <citation type="submission" date="2020-05" db="EMBL/GenBank/DDBJ databases">
        <title>Complete closed genome sequence of Defluviicoccus vanus.</title>
        <authorList>
            <person name="Bessarab I."/>
            <person name="Arumugam K."/>
            <person name="Maszenan A.M."/>
            <person name="Seviour R.J."/>
            <person name="Williams R.B."/>
        </authorList>
    </citation>
    <scope>NUCLEOTIDE SEQUENCE [LARGE SCALE GENOMIC DNA]</scope>
    <source>
        <strain evidence="10 11">Ben 114</strain>
    </source>
</reference>
<dbReference type="GO" id="GO:0008170">
    <property type="term" value="F:N-methyltransferase activity"/>
    <property type="evidence" value="ECO:0007669"/>
    <property type="project" value="InterPro"/>
</dbReference>
<name>A0A7H1MX85_9PROT</name>
<dbReference type="EC" id="2.1.1.72" evidence="2"/>
<evidence type="ECO:0000256" key="4">
    <source>
        <dbReference type="ARBA" id="ARBA00022679"/>
    </source>
</evidence>
<evidence type="ECO:0000259" key="8">
    <source>
        <dbReference type="Pfam" id="PF02384"/>
    </source>
</evidence>
<comment type="similarity">
    <text evidence="1">Belongs to the N(4)/N(6)-methyltransferase family.</text>
</comment>
<dbReference type="EMBL" id="CP053923">
    <property type="protein sequence ID" value="QNT68071.1"/>
    <property type="molecule type" value="Genomic_DNA"/>
</dbReference>
<dbReference type="SUPFAM" id="SSF53335">
    <property type="entry name" value="S-adenosyl-L-methionine-dependent methyltransferases"/>
    <property type="match status" value="1"/>
</dbReference>
<dbReference type="PRINTS" id="PR00507">
    <property type="entry name" value="N12N6MTFRASE"/>
</dbReference>
<sequence length="984" mass="110834">MTLPARRLAEIIVELAIRPGHEKVRALLFELLIYGLGARSAEIHFERSLPEVRGRADALLGQTIFEFKRDLRRERRDAEAELSRYLPQRERETGERFIGIATDGAEFIAYEIDQGQLAAMATYRTELSQPRGLLIWLDSVVSLRPNLPPDPATICFELGRESLVYRRALKGLGRLWTVARQLPEAQLKRQLWAEFLAVVYGTRIDADDLFLQHTYLTIVAKTIAVCVLAVPVPDPVDLLNGRPFRDAGIAGAVETDFFDWVLHADGGAQLVGRICRQVTRFYLEDVSHDVLKGLYESLIDPEQRHDLGEYFTPDWLAAKVCHQAIEHPGSQRVLDPACGSGTFLFHAVRRFLDAAAESRAEPADVLRQCLERVIGIDVHPVAVIIARVAYLLAIGHERLQSRPQAISIPVYLGDSLQWNTRQLYAARDVLIRVPDGPELSFPERLASDPARFDATVQTMLDLSEQNAGLAAMRAWLTRAGIQDETDRETLVTTYGHLNVLRQSGRDHIWGYIARNLSRPLWLSSRYQRADVIVGNPPWLSYRYMAPELQRKFREECRLRNLWSGGKLAAHQDLAAYFFVRCTELYLKQQGTIALVMPYGSLNRAQYASFRSGRFASAEVRFTEAWAFDEKTKPLFPVPSSVLFARRAPAGPLPTEIITCIGYLQRRNAALGEAAAVLRFTSRPWPAAATLSGGSPYRACFRQGATMVPRRLCVVDRVDTGRLGTNPAAPLVVSRNGRQDKVPWRDLAPLRGAVEARFLRPLLLGESIAPFRVLRPVLAVIPWDPGTDCMLDADAAEHRGFPGLSRWLREAERLWRQHGRTPLSLIQRWNYMDALARQVPPAPIRVVYSKSGVLLTAAMIEDRSALIDHKLYWAEMDSQAEACFLAGILNSETIRGRVEALQSRGRWGARDFDKLIFALPIPRFDPQSDDHRRIVALSREAMRIASAISLPEAGHFTRARRIVRARLHQEGLAPDLDAMIERLLS</sequence>
<keyword evidence="4" id="KW-0808">Transferase</keyword>
<keyword evidence="5" id="KW-0949">S-adenosyl-L-methionine</keyword>
<organism evidence="10 11">
    <name type="scientific">Defluviicoccus vanus</name>
    <dbReference type="NCBI Taxonomy" id="111831"/>
    <lineage>
        <taxon>Bacteria</taxon>
        <taxon>Pseudomonadati</taxon>
        <taxon>Pseudomonadota</taxon>
        <taxon>Alphaproteobacteria</taxon>
        <taxon>Rhodospirillales</taxon>
        <taxon>Rhodospirillaceae</taxon>
        <taxon>Defluviicoccus</taxon>
    </lineage>
</organism>
<evidence type="ECO:0000313" key="11">
    <source>
        <dbReference type="Proteomes" id="UP000516369"/>
    </source>
</evidence>
<dbReference type="InterPro" id="IPR011639">
    <property type="entry name" value="MethylTrfase_TaqI-like_dom"/>
</dbReference>
<keyword evidence="11" id="KW-1185">Reference proteome</keyword>
<dbReference type="AlphaFoldDB" id="A0A7H1MX85"/>
<dbReference type="Proteomes" id="UP000516369">
    <property type="component" value="Chromosome"/>
</dbReference>
<dbReference type="KEGG" id="dvn:HQ394_00160"/>
<dbReference type="Gene3D" id="3.40.50.150">
    <property type="entry name" value="Vaccinia Virus protein VP39"/>
    <property type="match status" value="1"/>
</dbReference>
<dbReference type="PROSITE" id="PS00092">
    <property type="entry name" value="N6_MTASE"/>
    <property type="match status" value="1"/>
</dbReference>
<evidence type="ECO:0000256" key="1">
    <source>
        <dbReference type="ARBA" id="ARBA00006594"/>
    </source>
</evidence>
<dbReference type="PANTHER" id="PTHR33841:SF5">
    <property type="entry name" value="DNA METHYLASE (MODIFICATION METHYLASE) (METHYLTRANSFERASE)-RELATED"/>
    <property type="match status" value="1"/>
</dbReference>